<evidence type="ECO:0000313" key="3">
    <source>
        <dbReference type="Proteomes" id="UP000557772"/>
    </source>
</evidence>
<dbReference type="Pfam" id="PF12697">
    <property type="entry name" value="Abhydrolase_6"/>
    <property type="match status" value="1"/>
</dbReference>
<organism evidence="2 3">
    <name type="scientific">Flexivirga aerilata</name>
    <dbReference type="NCBI Taxonomy" id="1656889"/>
    <lineage>
        <taxon>Bacteria</taxon>
        <taxon>Bacillati</taxon>
        <taxon>Actinomycetota</taxon>
        <taxon>Actinomycetes</taxon>
        <taxon>Micrococcales</taxon>
        <taxon>Dermacoccaceae</taxon>
        <taxon>Flexivirga</taxon>
    </lineage>
</organism>
<dbReference type="PRINTS" id="PR00111">
    <property type="entry name" value="ABHYDROLASE"/>
</dbReference>
<dbReference type="GO" id="GO:0016787">
    <property type="term" value="F:hydrolase activity"/>
    <property type="evidence" value="ECO:0007669"/>
    <property type="project" value="UniProtKB-KW"/>
</dbReference>
<dbReference type="Proteomes" id="UP000557772">
    <property type="component" value="Unassembled WGS sequence"/>
</dbReference>
<proteinExistence type="predicted"/>
<dbReference type="Gene3D" id="3.40.50.1820">
    <property type="entry name" value="alpha/beta hydrolase"/>
    <property type="match status" value="1"/>
</dbReference>
<dbReference type="PANTHER" id="PTHR43194:SF2">
    <property type="entry name" value="PEROXISOMAL MEMBRANE PROTEIN LPX1"/>
    <property type="match status" value="1"/>
</dbReference>
<accession>A0A849ACY2</accession>
<keyword evidence="2" id="KW-0378">Hydrolase</keyword>
<dbReference type="EMBL" id="JABENB010000001">
    <property type="protein sequence ID" value="NNG38329.1"/>
    <property type="molecule type" value="Genomic_DNA"/>
</dbReference>
<dbReference type="InterPro" id="IPR050228">
    <property type="entry name" value="Carboxylesterase_BioH"/>
</dbReference>
<comment type="caution">
    <text evidence="2">The sequence shown here is derived from an EMBL/GenBank/DDBJ whole genome shotgun (WGS) entry which is preliminary data.</text>
</comment>
<gene>
    <name evidence="2" type="ORF">HJ588_03445</name>
</gene>
<dbReference type="AlphaFoldDB" id="A0A849ACY2"/>
<reference evidence="2 3" key="1">
    <citation type="submission" date="2020-05" db="EMBL/GenBank/DDBJ databases">
        <title>Flexivirga sp. ID2601S isolated from air conditioner.</title>
        <authorList>
            <person name="Kim D.H."/>
        </authorList>
    </citation>
    <scope>NUCLEOTIDE SEQUENCE [LARGE SCALE GENOMIC DNA]</scope>
    <source>
        <strain evidence="2 3">ID2601S</strain>
    </source>
</reference>
<sequence>MIELAFTRISAVGDSGRLLVVGPSLGTSVRALWSAVAGLLDDVEVVGWDLPGHGGGPVSAQAFTIEDLAAAVSSYAGSSAAGRTVYYAGVSLGGAVGLQLALAGQPFAAIGVFASDLRIGQPAGWFERAALVRADGTAAVVAGSRERWFAPGFVDRAPGPADQLLADLPEIDRDSYAFACEALAGHDLTAAAAGGFATPTLLVAGEADEVVTPAAVRATAELTRAPHLVLSGVGHQAPVEAPERTATAIQHLMEDPS</sequence>
<dbReference type="InterPro" id="IPR029058">
    <property type="entry name" value="AB_hydrolase_fold"/>
</dbReference>
<evidence type="ECO:0000259" key="1">
    <source>
        <dbReference type="Pfam" id="PF12697"/>
    </source>
</evidence>
<keyword evidence="3" id="KW-1185">Reference proteome</keyword>
<evidence type="ECO:0000313" key="2">
    <source>
        <dbReference type="EMBL" id="NNG38329.1"/>
    </source>
</evidence>
<dbReference type="SUPFAM" id="SSF53474">
    <property type="entry name" value="alpha/beta-Hydrolases"/>
    <property type="match status" value="1"/>
</dbReference>
<dbReference type="PANTHER" id="PTHR43194">
    <property type="entry name" value="HYDROLASE ALPHA/BETA FOLD FAMILY"/>
    <property type="match status" value="1"/>
</dbReference>
<feature type="domain" description="AB hydrolase-1" evidence="1">
    <location>
        <begin position="26"/>
        <end position="247"/>
    </location>
</feature>
<dbReference type="InterPro" id="IPR000073">
    <property type="entry name" value="AB_hydrolase_1"/>
</dbReference>
<protein>
    <submittedName>
        <fullName evidence="2">Alpha/beta fold hydrolase</fullName>
    </submittedName>
</protein>
<dbReference type="RefSeq" id="WP_171151953.1">
    <property type="nucleotide sequence ID" value="NZ_JABENB010000001.1"/>
</dbReference>
<name>A0A849ACY2_9MICO</name>